<dbReference type="InterPro" id="IPR018488">
    <property type="entry name" value="cNMP-bd_CS"/>
</dbReference>
<protein>
    <submittedName>
        <fullName evidence="10">Cyclic nucleotide-binding domain-containing protein</fullName>
    </submittedName>
</protein>
<accession>A0A419EX93</accession>
<dbReference type="AlphaFoldDB" id="A0A419EX93"/>
<dbReference type="GO" id="GO:0044877">
    <property type="term" value="F:protein-containing complex binding"/>
    <property type="evidence" value="ECO:0007669"/>
    <property type="project" value="TreeGrafter"/>
</dbReference>
<evidence type="ECO:0000256" key="6">
    <source>
        <dbReference type="ARBA" id="ARBA00023136"/>
    </source>
</evidence>
<organism evidence="10 11">
    <name type="scientific">Candidatus Abyssobacteria bacterium SURF_17</name>
    <dbReference type="NCBI Taxonomy" id="2093361"/>
    <lineage>
        <taxon>Bacteria</taxon>
        <taxon>Pseudomonadati</taxon>
        <taxon>Candidatus Hydrogenedentota</taxon>
        <taxon>Candidatus Abyssobacteria</taxon>
    </lineage>
</organism>
<feature type="domain" description="Cyclic nucleotide-binding" evidence="9">
    <location>
        <begin position="24"/>
        <end position="133"/>
    </location>
</feature>
<evidence type="ECO:0000313" key="10">
    <source>
        <dbReference type="EMBL" id="RJP69474.1"/>
    </source>
</evidence>
<dbReference type="PROSITE" id="PS50042">
    <property type="entry name" value="CNMP_BINDING_3"/>
    <property type="match status" value="1"/>
</dbReference>
<dbReference type="InterPro" id="IPR018490">
    <property type="entry name" value="cNMP-bd_dom_sf"/>
</dbReference>
<evidence type="ECO:0000256" key="1">
    <source>
        <dbReference type="ARBA" id="ARBA00004141"/>
    </source>
</evidence>
<evidence type="ECO:0000256" key="4">
    <source>
        <dbReference type="ARBA" id="ARBA00022989"/>
    </source>
</evidence>
<keyword evidence="7" id="KW-1071">Ligand-gated ion channel</keyword>
<evidence type="ECO:0000256" key="7">
    <source>
        <dbReference type="ARBA" id="ARBA00023286"/>
    </source>
</evidence>
<sequence length="159" mass="18196">MTEPSEDKYAKYEKYRPLVESIALFDGIEFKNCIKIMAMALQSKIMTGDVIFRKGDIGHEMYVILKGRVQIVDEDPRGDRTLAVLSPGETFGEMALFDRKERSAKAVAMESCVLLALDEEKIERLLTKSVAIRLLFNLVRMLSQRLRETNLLLARSKEH</sequence>
<comment type="caution">
    <text evidence="10">The sequence shown here is derived from an EMBL/GenBank/DDBJ whole genome shotgun (WGS) entry which is preliminary data.</text>
</comment>
<keyword evidence="4" id="KW-1133">Transmembrane helix</keyword>
<evidence type="ECO:0000256" key="8">
    <source>
        <dbReference type="ARBA" id="ARBA00023303"/>
    </source>
</evidence>
<dbReference type="InterPro" id="IPR050866">
    <property type="entry name" value="CNG_cation_channel"/>
</dbReference>
<dbReference type="PANTHER" id="PTHR45638:SF11">
    <property type="entry name" value="CYCLIC NUCLEOTIDE-GATED CATION CHANNEL SUBUNIT A"/>
    <property type="match status" value="1"/>
</dbReference>
<evidence type="ECO:0000256" key="5">
    <source>
        <dbReference type="ARBA" id="ARBA00023065"/>
    </source>
</evidence>
<keyword evidence="2" id="KW-0813">Transport</keyword>
<dbReference type="InterPro" id="IPR014710">
    <property type="entry name" value="RmlC-like_jellyroll"/>
</dbReference>
<dbReference type="SMART" id="SM00100">
    <property type="entry name" value="cNMP"/>
    <property type="match status" value="1"/>
</dbReference>
<dbReference type="SUPFAM" id="SSF51206">
    <property type="entry name" value="cAMP-binding domain-like"/>
    <property type="match status" value="1"/>
</dbReference>
<evidence type="ECO:0000256" key="2">
    <source>
        <dbReference type="ARBA" id="ARBA00022448"/>
    </source>
</evidence>
<dbReference type="InterPro" id="IPR000595">
    <property type="entry name" value="cNMP-bd_dom"/>
</dbReference>
<keyword evidence="3" id="KW-0812">Transmembrane</keyword>
<proteinExistence type="predicted"/>
<evidence type="ECO:0000259" key="9">
    <source>
        <dbReference type="PROSITE" id="PS50042"/>
    </source>
</evidence>
<gene>
    <name evidence="10" type="ORF">C4532_11005</name>
</gene>
<dbReference type="PANTHER" id="PTHR45638">
    <property type="entry name" value="CYCLIC NUCLEOTIDE-GATED CATION CHANNEL SUBUNIT A"/>
    <property type="match status" value="1"/>
</dbReference>
<keyword evidence="6" id="KW-0472">Membrane</keyword>
<reference evidence="10 11" key="1">
    <citation type="journal article" date="2017" name="ISME J.">
        <title>Energy and carbon metabolisms in a deep terrestrial subsurface fluid microbial community.</title>
        <authorList>
            <person name="Momper L."/>
            <person name="Jungbluth S.P."/>
            <person name="Lee M.D."/>
            <person name="Amend J.P."/>
        </authorList>
    </citation>
    <scope>NUCLEOTIDE SEQUENCE [LARGE SCALE GENOMIC DNA]</scope>
    <source>
        <strain evidence="10">SURF_17</strain>
    </source>
</reference>
<comment type="subcellular location">
    <subcellularLocation>
        <location evidence="1">Membrane</location>
        <topology evidence="1">Multi-pass membrane protein</topology>
    </subcellularLocation>
</comment>
<name>A0A419EX93_9BACT</name>
<evidence type="ECO:0000313" key="11">
    <source>
        <dbReference type="Proteomes" id="UP000285961"/>
    </source>
</evidence>
<keyword evidence="8" id="KW-0407">Ion channel</keyword>
<dbReference type="EMBL" id="QZKI01000082">
    <property type="protein sequence ID" value="RJP69474.1"/>
    <property type="molecule type" value="Genomic_DNA"/>
</dbReference>
<dbReference type="PROSITE" id="PS00889">
    <property type="entry name" value="CNMP_BINDING_2"/>
    <property type="match status" value="1"/>
</dbReference>
<dbReference type="GO" id="GO:0005221">
    <property type="term" value="F:intracellularly cyclic nucleotide-activated monoatomic cation channel activity"/>
    <property type="evidence" value="ECO:0007669"/>
    <property type="project" value="InterPro"/>
</dbReference>
<evidence type="ECO:0000256" key="3">
    <source>
        <dbReference type="ARBA" id="ARBA00022692"/>
    </source>
</evidence>
<dbReference type="Gene3D" id="2.60.120.10">
    <property type="entry name" value="Jelly Rolls"/>
    <property type="match status" value="1"/>
</dbReference>
<dbReference type="CDD" id="cd00038">
    <property type="entry name" value="CAP_ED"/>
    <property type="match status" value="1"/>
</dbReference>
<dbReference type="Pfam" id="PF00027">
    <property type="entry name" value="cNMP_binding"/>
    <property type="match status" value="1"/>
</dbReference>
<dbReference type="GO" id="GO:0016020">
    <property type="term" value="C:membrane"/>
    <property type="evidence" value="ECO:0007669"/>
    <property type="project" value="UniProtKB-SubCell"/>
</dbReference>
<keyword evidence="5" id="KW-0406">Ion transport</keyword>
<dbReference type="Proteomes" id="UP000285961">
    <property type="component" value="Unassembled WGS sequence"/>
</dbReference>